<comment type="caution">
    <text evidence="2">The sequence shown here is derived from an EMBL/GenBank/DDBJ whole genome shotgun (WGS) entry which is preliminary data.</text>
</comment>
<feature type="domain" description="Pyrrolo-quinoline quinone repeat" evidence="1">
    <location>
        <begin position="262"/>
        <end position="390"/>
    </location>
</feature>
<dbReference type="Gene3D" id="2.40.128.630">
    <property type="match status" value="1"/>
</dbReference>
<evidence type="ECO:0000313" key="2">
    <source>
        <dbReference type="EMBL" id="MFC7191446.1"/>
    </source>
</evidence>
<organism evidence="2 3">
    <name type="scientific">Halocatena marina</name>
    <dbReference type="NCBI Taxonomy" id="2934937"/>
    <lineage>
        <taxon>Archaea</taxon>
        <taxon>Methanobacteriati</taxon>
        <taxon>Methanobacteriota</taxon>
        <taxon>Stenosarchaea group</taxon>
        <taxon>Halobacteria</taxon>
        <taxon>Halobacteriales</taxon>
        <taxon>Natronomonadaceae</taxon>
        <taxon>Halocatena</taxon>
    </lineage>
</organism>
<gene>
    <name evidence="2" type="ORF">ACFQL7_17670</name>
</gene>
<sequence>MLQDRSPLTRRQTFAVGIGLAIGSSVLPQRWFKSHPHAVTVERDAWPMEQHDPARTGYAGSETGPTREPAVAWQTELGEEQLTRRKLISSGEQIYVTSHHSLTAVDAIEGERQWQLTRLGTLPWGGEQLSTGVSPVLGNGQLFVGANDLYAVNPANGNAQWEYETTSLDEMLRVGNTMYISYGDVLAAVDASSGLERWKAETRLHPKAYAQGQLVGSIGYDGVFGAVDAASGSVEWTREIKRNDAYRIGPCVTNETVYYGTGPLYALDLTDGSTLWTHSLATAGAELKPVSDGTTVYLAVGETNRVLALDASTGDIRWSRKQEAITTGSAPALTEETLYVGLKHGVVAFDTATGAERFLVRKSEAASIQNSPIVVGDTLYVMLDGTLFALTDE</sequence>
<dbReference type="Pfam" id="PF13360">
    <property type="entry name" value="PQQ_2"/>
    <property type="match status" value="2"/>
</dbReference>
<dbReference type="Gene3D" id="2.40.10.480">
    <property type="match status" value="1"/>
</dbReference>
<dbReference type="PANTHER" id="PTHR34512:SF30">
    <property type="entry name" value="OUTER MEMBRANE PROTEIN ASSEMBLY FACTOR BAMB"/>
    <property type="match status" value="1"/>
</dbReference>
<feature type="domain" description="Pyrrolo-quinoline quinone repeat" evidence="1">
    <location>
        <begin position="71"/>
        <end position="166"/>
    </location>
</feature>
<dbReference type="PANTHER" id="PTHR34512">
    <property type="entry name" value="CELL SURFACE PROTEIN"/>
    <property type="match status" value="1"/>
</dbReference>
<dbReference type="Gene3D" id="2.130.10.10">
    <property type="entry name" value="YVTN repeat-like/Quinoprotein amine dehydrogenase"/>
    <property type="match status" value="1"/>
</dbReference>
<dbReference type="SUPFAM" id="SSF50998">
    <property type="entry name" value="Quinoprotein alcohol dehydrogenase-like"/>
    <property type="match status" value="2"/>
</dbReference>
<dbReference type="EMBL" id="JBHTAX010000001">
    <property type="protein sequence ID" value="MFC7191446.1"/>
    <property type="molecule type" value="Genomic_DNA"/>
</dbReference>
<dbReference type="InterPro" id="IPR015943">
    <property type="entry name" value="WD40/YVTN_repeat-like_dom_sf"/>
</dbReference>
<name>A0ABD5YW09_9EURY</name>
<dbReference type="InterPro" id="IPR002372">
    <property type="entry name" value="PQQ_rpt_dom"/>
</dbReference>
<dbReference type="InterPro" id="IPR011047">
    <property type="entry name" value="Quinoprotein_ADH-like_sf"/>
</dbReference>
<evidence type="ECO:0000313" key="3">
    <source>
        <dbReference type="Proteomes" id="UP001596417"/>
    </source>
</evidence>
<dbReference type="InterPro" id="IPR018391">
    <property type="entry name" value="PQQ_b-propeller_rpt"/>
</dbReference>
<accession>A0ABD5YW09</accession>
<dbReference type="AlphaFoldDB" id="A0ABD5YW09"/>
<dbReference type="RefSeq" id="WP_264555636.1">
    <property type="nucleotide sequence ID" value="NZ_CP109979.1"/>
</dbReference>
<dbReference type="Proteomes" id="UP001596417">
    <property type="component" value="Unassembled WGS sequence"/>
</dbReference>
<dbReference type="SMART" id="SM00564">
    <property type="entry name" value="PQQ"/>
    <property type="match status" value="6"/>
</dbReference>
<evidence type="ECO:0000259" key="1">
    <source>
        <dbReference type="Pfam" id="PF13360"/>
    </source>
</evidence>
<dbReference type="GeneID" id="76201178"/>
<protein>
    <submittedName>
        <fullName evidence="2">PQQ-binding-like beta-propeller repeat protein</fullName>
    </submittedName>
</protein>
<proteinExistence type="predicted"/>
<keyword evidence="3" id="KW-1185">Reference proteome</keyword>
<reference evidence="2 3" key="1">
    <citation type="journal article" date="2019" name="Int. J. Syst. Evol. Microbiol.">
        <title>The Global Catalogue of Microorganisms (GCM) 10K type strain sequencing project: providing services to taxonomists for standard genome sequencing and annotation.</title>
        <authorList>
            <consortium name="The Broad Institute Genomics Platform"/>
            <consortium name="The Broad Institute Genome Sequencing Center for Infectious Disease"/>
            <person name="Wu L."/>
            <person name="Ma J."/>
        </authorList>
    </citation>
    <scope>NUCLEOTIDE SEQUENCE [LARGE SCALE GENOMIC DNA]</scope>
    <source>
        <strain evidence="2 3">RDMS1</strain>
    </source>
</reference>